<evidence type="ECO:0000313" key="1">
    <source>
        <dbReference type="EMBL" id="GFY18083.1"/>
    </source>
</evidence>
<reference evidence="1" key="1">
    <citation type="submission" date="2020-08" db="EMBL/GenBank/DDBJ databases">
        <title>Multicomponent nature underlies the extraordinary mechanical properties of spider dragline silk.</title>
        <authorList>
            <person name="Kono N."/>
            <person name="Nakamura H."/>
            <person name="Mori M."/>
            <person name="Yoshida Y."/>
            <person name="Ohtoshi R."/>
            <person name="Malay A.D."/>
            <person name="Moran D.A.P."/>
            <person name="Tomita M."/>
            <person name="Numata K."/>
            <person name="Arakawa K."/>
        </authorList>
    </citation>
    <scope>NUCLEOTIDE SEQUENCE</scope>
</reference>
<protein>
    <submittedName>
        <fullName evidence="1">Uncharacterized protein</fullName>
    </submittedName>
</protein>
<dbReference type="EMBL" id="BMAU01021347">
    <property type="protein sequence ID" value="GFY18083.1"/>
    <property type="molecule type" value="Genomic_DNA"/>
</dbReference>
<comment type="caution">
    <text evidence="1">The sequence shown here is derived from an EMBL/GenBank/DDBJ whole genome shotgun (WGS) entry which is preliminary data.</text>
</comment>
<dbReference type="AlphaFoldDB" id="A0A8X6VQN6"/>
<sequence>MLWLGKTRPLLGRSSIGSIRTRAELRSGVPPPTTESNERGSVLVIWQKTRHGTYLDYTQNISLQHQGEDQTGKRAPPLSAALILQQCFFGDTEERYHQPIDRSGLSPTTRLQ</sequence>
<dbReference type="Proteomes" id="UP000887159">
    <property type="component" value="Unassembled WGS sequence"/>
</dbReference>
<name>A0A8X6VQN6_TRICX</name>
<gene>
    <name evidence="1" type="ORF">TNCV_3385741</name>
</gene>
<evidence type="ECO:0000313" key="2">
    <source>
        <dbReference type="Proteomes" id="UP000887159"/>
    </source>
</evidence>
<proteinExistence type="predicted"/>
<keyword evidence="2" id="KW-1185">Reference proteome</keyword>
<organism evidence="1 2">
    <name type="scientific">Trichonephila clavipes</name>
    <name type="common">Golden silk orbweaver</name>
    <name type="synonym">Nephila clavipes</name>
    <dbReference type="NCBI Taxonomy" id="2585209"/>
    <lineage>
        <taxon>Eukaryota</taxon>
        <taxon>Metazoa</taxon>
        <taxon>Ecdysozoa</taxon>
        <taxon>Arthropoda</taxon>
        <taxon>Chelicerata</taxon>
        <taxon>Arachnida</taxon>
        <taxon>Araneae</taxon>
        <taxon>Araneomorphae</taxon>
        <taxon>Entelegynae</taxon>
        <taxon>Araneoidea</taxon>
        <taxon>Nephilidae</taxon>
        <taxon>Trichonephila</taxon>
    </lineage>
</organism>
<accession>A0A8X6VQN6</accession>